<protein>
    <submittedName>
        <fullName evidence="1">Uncharacterized protein</fullName>
    </submittedName>
</protein>
<dbReference type="CTD" id="36346342"/>
<dbReference type="Proteomes" id="UP000019149">
    <property type="component" value="Unassembled WGS sequence"/>
</dbReference>
<evidence type="ECO:0000313" key="2">
    <source>
        <dbReference type="Proteomes" id="UP000019149"/>
    </source>
</evidence>
<sequence length="462" mass="51111">MHWTTTVRKSQAYLCPEATAVQKLCPIALAALHPSALPKVNQKFLFVGVIPTTICQQLKPEHIWPLWLTIFVSSSKQAILASTTSSSALGLSPNEFIYFAGSGVTRGEEGWKNLILHTNILKNLFRESPLLTCPLSTPLSQSASSKGNTTLACHHVPSAFYKCDLKVFVFLQISFATIQPSVSVKLCRHKCGRLQDSSRHALYNDHVREPPAHLLIILCLNGLWLSFSGHKSCATNESGVRSSPSGEDSFHLWRVTLQISQGKPSDILFSVNTDFVTLAGKCFEYVCSLPNQIKASATPISKRDHTIKKKEKVKTGNIIFSGLLPSTNYKLIIKALRNSIFSLRSKTKFETGSTDGGGNTPTTGTSVFIYLQTLFDAVQMSGRMELCVHECGTLQDSSRQALYIDHMKEPPAKLHRVCLIKTSHRSPQKSSLWKQYQVLLPEVKAAFFHSVANAQVRFSCTT</sequence>
<name>W6U7Z8_ECHGR</name>
<gene>
    <name evidence="1" type="ORF">EGR_10627</name>
</gene>
<keyword evidence="2" id="KW-1185">Reference proteome</keyword>
<proteinExistence type="predicted"/>
<dbReference type="AlphaFoldDB" id="W6U7Z8"/>
<accession>W6U7Z8</accession>
<dbReference type="KEGG" id="egl:EGR_10627"/>
<dbReference type="EMBL" id="APAU02000243">
    <property type="protein sequence ID" value="EUB54517.1"/>
    <property type="molecule type" value="Genomic_DNA"/>
</dbReference>
<reference evidence="1 2" key="1">
    <citation type="journal article" date="2013" name="Nat. Genet.">
        <title>The genome of the hydatid tapeworm Echinococcus granulosus.</title>
        <authorList>
            <person name="Zheng H."/>
            <person name="Zhang W."/>
            <person name="Zhang L."/>
            <person name="Zhang Z."/>
            <person name="Li J."/>
            <person name="Lu G."/>
            <person name="Zhu Y."/>
            <person name="Wang Y."/>
            <person name="Huang Y."/>
            <person name="Liu J."/>
            <person name="Kang H."/>
            <person name="Chen J."/>
            <person name="Wang L."/>
            <person name="Chen A."/>
            <person name="Yu S."/>
            <person name="Gao Z."/>
            <person name="Jin L."/>
            <person name="Gu W."/>
            <person name="Wang Z."/>
            <person name="Zhao L."/>
            <person name="Shi B."/>
            <person name="Wen H."/>
            <person name="Lin R."/>
            <person name="Jones M.K."/>
            <person name="Brejova B."/>
            <person name="Vinar T."/>
            <person name="Zhao G."/>
            <person name="McManus D.P."/>
            <person name="Chen Z."/>
            <person name="Zhou Y."/>
            <person name="Wang S."/>
        </authorList>
    </citation>
    <scope>NUCLEOTIDE SEQUENCE [LARGE SCALE GENOMIC DNA]</scope>
</reference>
<evidence type="ECO:0000313" key="1">
    <source>
        <dbReference type="EMBL" id="EUB54517.1"/>
    </source>
</evidence>
<comment type="caution">
    <text evidence="1">The sequence shown here is derived from an EMBL/GenBank/DDBJ whole genome shotgun (WGS) entry which is preliminary data.</text>
</comment>
<dbReference type="GeneID" id="36346342"/>
<organism evidence="1 2">
    <name type="scientific">Echinococcus granulosus</name>
    <name type="common">Hydatid tapeworm</name>
    <dbReference type="NCBI Taxonomy" id="6210"/>
    <lineage>
        <taxon>Eukaryota</taxon>
        <taxon>Metazoa</taxon>
        <taxon>Spiralia</taxon>
        <taxon>Lophotrochozoa</taxon>
        <taxon>Platyhelminthes</taxon>
        <taxon>Cestoda</taxon>
        <taxon>Eucestoda</taxon>
        <taxon>Cyclophyllidea</taxon>
        <taxon>Taeniidae</taxon>
        <taxon>Echinococcus</taxon>
        <taxon>Echinococcus granulosus group</taxon>
    </lineage>
</organism>
<dbReference type="RefSeq" id="XP_024345713.1">
    <property type="nucleotide sequence ID" value="XM_024499876.1"/>
</dbReference>